<gene>
    <name evidence="1" type="ORF">QO015_003882</name>
</gene>
<accession>A0ABU0MBD1</accession>
<evidence type="ECO:0000313" key="2">
    <source>
        <dbReference type="Proteomes" id="UP001223743"/>
    </source>
</evidence>
<dbReference type="PANTHER" id="PTHR36922">
    <property type="entry name" value="BLL2446 PROTEIN"/>
    <property type="match status" value="1"/>
</dbReference>
<name>A0ABU0MBD1_9HYPH</name>
<dbReference type="SUPFAM" id="SSF109854">
    <property type="entry name" value="DinB/YfiT-like putative metalloenzymes"/>
    <property type="match status" value="1"/>
</dbReference>
<dbReference type="Pfam" id="PF09351">
    <property type="entry name" value="DUF1993"/>
    <property type="match status" value="1"/>
</dbReference>
<reference evidence="1 2" key="1">
    <citation type="submission" date="2023-07" db="EMBL/GenBank/DDBJ databases">
        <title>Genomic Encyclopedia of Type Strains, Phase IV (KMG-IV): sequencing the most valuable type-strain genomes for metagenomic binning, comparative biology and taxonomic classification.</title>
        <authorList>
            <person name="Goeker M."/>
        </authorList>
    </citation>
    <scope>NUCLEOTIDE SEQUENCE [LARGE SCALE GENOMIC DNA]</scope>
    <source>
        <strain evidence="1 2">B1-1</strain>
    </source>
</reference>
<dbReference type="RefSeq" id="WP_266283724.1">
    <property type="nucleotide sequence ID" value="NZ_JAPKNF010000003.1"/>
</dbReference>
<evidence type="ECO:0000313" key="1">
    <source>
        <dbReference type="EMBL" id="MDQ0518269.1"/>
    </source>
</evidence>
<dbReference type="Proteomes" id="UP001223743">
    <property type="component" value="Unassembled WGS sequence"/>
</dbReference>
<dbReference type="InterPro" id="IPR034660">
    <property type="entry name" value="DinB/YfiT-like"/>
</dbReference>
<dbReference type="InterPro" id="IPR018531">
    <property type="entry name" value="DUF1993"/>
</dbReference>
<dbReference type="PANTHER" id="PTHR36922:SF1">
    <property type="entry name" value="DUF1993 DOMAIN-CONTAINING PROTEIN"/>
    <property type="match status" value="1"/>
</dbReference>
<proteinExistence type="predicted"/>
<dbReference type="Gene3D" id="1.20.120.450">
    <property type="entry name" value="dinb family like domain"/>
    <property type="match status" value="1"/>
</dbReference>
<sequence>MAGLHAVTVPVLLRYLRQLDGLMLRLDAFARDGGHDERALLATALAEDMFDLRRQVLIAANFSVRALKPVAPELAALGQAEGERIADLRLRIAERITALSALDPEAIDAAERLPASERAGEAMVEADALSFATLYALPNFFFHLTSAYAILRHLGVPVGKPDFDGFHAYPPGFRFV</sequence>
<evidence type="ECO:0008006" key="3">
    <source>
        <dbReference type="Google" id="ProtNLM"/>
    </source>
</evidence>
<comment type="caution">
    <text evidence="1">The sequence shown here is derived from an EMBL/GenBank/DDBJ whole genome shotgun (WGS) entry which is preliminary data.</text>
</comment>
<dbReference type="EMBL" id="JAUSWJ010000001">
    <property type="protein sequence ID" value="MDQ0518269.1"/>
    <property type="molecule type" value="Genomic_DNA"/>
</dbReference>
<organism evidence="1 2">
    <name type="scientific">Kaistia geumhonensis</name>
    <dbReference type="NCBI Taxonomy" id="410839"/>
    <lineage>
        <taxon>Bacteria</taxon>
        <taxon>Pseudomonadati</taxon>
        <taxon>Pseudomonadota</taxon>
        <taxon>Alphaproteobacteria</taxon>
        <taxon>Hyphomicrobiales</taxon>
        <taxon>Kaistiaceae</taxon>
        <taxon>Kaistia</taxon>
    </lineage>
</organism>
<protein>
    <recommendedName>
        <fullName evidence="3">DUF1993 domain-containing protein</fullName>
    </recommendedName>
</protein>
<keyword evidence="2" id="KW-1185">Reference proteome</keyword>